<dbReference type="CDD" id="cd09302">
    <property type="entry name" value="Jacalin_like"/>
    <property type="match status" value="1"/>
</dbReference>
<evidence type="ECO:0000259" key="1">
    <source>
        <dbReference type="PROSITE" id="PS51752"/>
    </source>
</evidence>
<dbReference type="OrthoDB" id="3758675at2759"/>
<organism evidence="2 3">
    <name type="scientific">Adiantum capillus-veneris</name>
    <name type="common">Maidenhair fern</name>
    <dbReference type="NCBI Taxonomy" id="13818"/>
    <lineage>
        <taxon>Eukaryota</taxon>
        <taxon>Viridiplantae</taxon>
        <taxon>Streptophyta</taxon>
        <taxon>Embryophyta</taxon>
        <taxon>Tracheophyta</taxon>
        <taxon>Polypodiopsida</taxon>
        <taxon>Polypodiidae</taxon>
        <taxon>Polypodiales</taxon>
        <taxon>Pteridineae</taxon>
        <taxon>Pteridaceae</taxon>
        <taxon>Vittarioideae</taxon>
        <taxon>Adiantum</taxon>
    </lineage>
</organism>
<dbReference type="SUPFAM" id="SSF51101">
    <property type="entry name" value="Mannose-binding lectins"/>
    <property type="match status" value="1"/>
</dbReference>
<dbReference type="Proteomes" id="UP000886520">
    <property type="component" value="Chromosome 1"/>
</dbReference>
<dbReference type="Gene3D" id="2.100.10.30">
    <property type="entry name" value="Jacalin-like lectin domain"/>
    <property type="match status" value="1"/>
</dbReference>
<dbReference type="SUPFAM" id="SSF56973">
    <property type="entry name" value="Aerolisin/ETX pore-forming domain"/>
    <property type="match status" value="1"/>
</dbReference>
<name>A0A9D4VED5_ADICA</name>
<accession>A0A9D4VED5</accession>
<sequence>MSIFHTPVHVIGGQGGGAFSYNAGTSGRILRRIGVWAGEWYLGGIRAWWTGLDNPVTFGTPNQGSYKEFTFEDGERITSLSLWGNGAGTRSGGIRFFTSNGREFFHYMTSWGLKQEYPIIIASGLCVGLIGRHGHHIDSLGFMFLRTIASARMINVSYPTLGLETAGIVPVTLDAMTDTNNAGTISKNWVFRGGREVSMSSTWSITAGIELHASVTVTAGIPTVAEVQGTYGWNLSTSSTFSTTHTESRTLQWEQSGVLQPGQWISIQALTRRGTISLRYEATMQITLQGGGVFSYPISNMYAGVDYTDVQIVNQGTRQASVSRELIPKEPISLPATNAGRQAQSNGVHIINSHYSNGLPHHEQDQRPVMLVEPHYKNIPPAHHVEGNITEQPDGVVEESTLVF</sequence>
<dbReference type="Gene3D" id="2.170.15.10">
    <property type="entry name" value="Proaerolysin, chain A, domain 3"/>
    <property type="match status" value="1"/>
</dbReference>
<dbReference type="PROSITE" id="PS51752">
    <property type="entry name" value="JACALIN_LECTIN"/>
    <property type="match status" value="1"/>
</dbReference>
<evidence type="ECO:0000313" key="3">
    <source>
        <dbReference type="Proteomes" id="UP000886520"/>
    </source>
</evidence>
<dbReference type="InterPro" id="IPR001229">
    <property type="entry name" value="Jacalin-like_lectin_dom"/>
</dbReference>
<dbReference type="EMBL" id="JABFUD020000001">
    <property type="protein sequence ID" value="KAI5084718.1"/>
    <property type="molecule type" value="Genomic_DNA"/>
</dbReference>
<dbReference type="InterPro" id="IPR036404">
    <property type="entry name" value="Jacalin-like_lectin_dom_sf"/>
</dbReference>
<reference evidence="2" key="1">
    <citation type="submission" date="2021-01" db="EMBL/GenBank/DDBJ databases">
        <title>Adiantum capillus-veneris genome.</title>
        <authorList>
            <person name="Fang Y."/>
            <person name="Liao Q."/>
        </authorList>
    </citation>
    <scope>NUCLEOTIDE SEQUENCE</scope>
    <source>
        <strain evidence="2">H3</strain>
        <tissue evidence="2">Leaf</tissue>
    </source>
</reference>
<gene>
    <name evidence="2" type="ORF">GOP47_0000887</name>
</gene>
<dbReference type="InterPro" id="IPR053280">
    <property type="entry name" value="Aerolysin-like_pore-former"/>
</dbReference>
<dbReference type="PANTHER" id="PTHR34007">
    <property type="entry name" value="AEROLYSIN-LIKE PROTEIN-RELATED"/>
    <property type="match status" value="1"/>
</dbReference>
<protein>
    <recommendedName>
        <fullName evidence="1">Jacalin-type lectin domain-containing protein</fullName>
    </recommendedName>
</protein>
<dbReference type="Pfam" id="PF01419">
    <property type="entry name" value="Jacalin"/>
    <property type="match status" value="1"/>
</dbReference>
<proteinExistence type="predicted"/>
<evidence type="ECO:0000313" key="2">
    <source>
        <dbReference type="EMBL" id="KAI5084718.1"/>
    </source>
</evidence>
<dbReference type="PANTHER" id="PTHR34007:SF1">
    <property type="entry name" value="AEROLYSIN-LIKE PROTEIN-RELATED"/>
    <property type="match status" value="1"/>
</dbReference>
<dbReference type="AlphaFoldDB" id="A0A9D4VED5"/>
<feature type="domain" description="Jacalin-type lectin" evidence="1">
    <location>
        <begin position="5"/>
        <end position="146"/>
    </location>
</feature>
<keyword evidence="3" id="KW-1185">Reference proteome</keyword>
<dbReference type="SMR" id="A0A9D4VED5"/>
<comment type="caution">
    <text evidence="2">The sequence shown here is derived from an EMBL/GenBank/DDBJ whole genome shotgun (WGS) entry which is preliminary data.</text>
</comment>